<dbReference type="EMBL" id="CAJPIZ010029725">
    <property type="protein sequence ID" value="CAG2119764.1"/>
    <property type="molecule type" value="Genomic_DNA"/>
</dbReference>
<keyword evidence="2" id="KW-0732">Signal</keyword>
<name>A0A7R9QGU4_9ACAR</name>
<reference evidence="3" key="1">
    <citation type="submission" date="2020-11" db="EMBL/GenBank/DDBJ databases">
        <authorList>
            <person name="Tran Van P."/>
        </authorList>
    </citation>
    <scope>NUCLEOTIDE SEQUENCE</scope>
</reference>
<feature type="region of interest" description="Disordered" evidence="1">
    <location>
        <begin position="22"/>
        <end position="45"/>
    </location>
</feature>
<protein>
    <submittedName>
        <fullName evidence="3">Uncharacterized protein</fullName>
    </submittedName>
</protein>
<evidence type="ECO:0000313" key="4">
    <source>
        <dbReference type="Proteomes" id="UP000759131"/>
    </source>
</evidence>
<dbReference type="EMBL" id="OC884300">
    <property type="protein sequence ID" value="CAD7643683.1"/>
    <property type="molecule type" value="Genomic_DNA"/>
</dbReference>
<organism evidence="3">
    <name type="scientific">Medioppia subpectinata</name>
    <dbReference type="NCBI Taxonomy" id="1979941"/>
    <lineage>
        <taxon>Eukaryota</taxon>
        <taxon>Metazoa</taxon>
        <taxon>Ecdysozoa</taxon>
        <taxon>Arthropoda</taxon>
        <taxon>Chelicerata</taxon>
        <taxon>Arachnida</taxon>
        <taxon>Acari</taxon>
        <taxon>Acariformes</taxon>
        <taxon>Sarcoptiformes</taxon>
        <taxon>Oribatida</taxon>
        <taxon>Brachypylina</taxon>
        <taxon>Oppioidea</taxon>
        <taxon>Oppiidae</taxon>
        <taxon>Medioppia</taxon>
    </lineage>
</organism>
<evidence type="ECO:0000256" key="2">
    <source>
        <dbReference type="SAM" id="SignalP"/>
    </source>
</evidence>
<evidence type="ECO:0000256" key="1">
    <source>
        <dbReference type="SAM" id="MobiDB-lite"/>
    </source>
</evidence>
<dbReference type="AlphaFoldDB" id="A0A7R9QGU4"/>
<proteinExistence type="predicted"/>
<gene>
    <name evidence="3" type="ORF">OSB1V03_LOCUS19711</name>
</gene>
<keyword evidence="4" id="KW-1185">Reference proteome</keyword>
<feature type="signal peptide" evidence="2">
    <location>
        <begin position="1"/>
        <end position="21"/>
    </location>
</feature>
<dbReference type="Proteomes" id="UP000759131">
    <property type="component" value="Unassembled WGS sequence"/>
</dbReference>
<accession>A0A7R9QGU4</accession>
<feature type="chain" id="PRO_5036211815" evidence="2">
    <location>
        <begin position="22"/>
        <end position="186"/>
    </location>
</feature>
<evidence type="ECO:0000313" key="3">
    <source>
        <dbReference type="EMBL" id="CAD7643683.1"/>
    </source>
</evidence>
<sequence>MRFSLIYALVLTILCLQLTDGQKPTPKPKKAGPPGGPIKKRSFSDGEDKGIIMTMFDGSVSFLENLRRQYKFGFSKDDRRRVSMVWFAITADIGTNTRVKRAADETEMKTNVDTAMDTDPEDKTLQVVGDGSVWEMVWKNKSYDGGRSYELIAEYQVLSFTSLFPISVIISEQSVPFIDRPNIQCI</sequence>